<evidence type="ECO:0000313" key="1">
    <source>
        <dbReference type="EMBL" id="MBE9664132.1"/>
    </source>
</evidence>
<dbReference type="Pfam" id="PF12771">
    <property type="entry name" value="SusD-like_2"/>
    <property type="match status" value="1"/>
</dbReference>
<dbReference type="Proteomes" id="UP000622475">
    <property type="component" value="Unassembled WGS sequence"/>
</dbReference>
<dbReference type="Gene3D" id="1.25.40.390">
    <property type="match status" value="1"/>
</dbReference>
<comment type="caution">
    <text evidence="1">The sequence shown here is derived from an EMBL/GenBank/DDBJ whole genome shotgun (WGS) entry which is preliminary data.</text>
</comment>
<dbReference type="InterPro" id="IPR041662">
    <property type="entry name" value="SusD-like_2"/>
</dbReference>
<accession>A0A929PZ80</accession>
<dbReference type="SUPFAM" id="SSF48452">
    <property type="entry name" value="TPR-like"/>
    <property type="match status" value="1"/>
</dbReference>
<dbReference type="AlphaFoldDB" id="A0A929PZ80"/>
<gene>
    <name evidence="1" type="ORF">IRJ16_19785</name>
</gene>
<dbReference type="PROSITE" id="PS51257">
    <property type="entry name" value="PROKAR_LIPOPROTEIN"/>
    <property type="match status" value="1"/>
</dbReference>
<name>A0A929PZ80_9SPHI</name>
<dbReference type="Pfam" id="PF12741">
    <property type="entry name" value="SusD-like"/>
    <property type="match status" value="1"/>
</dbReference>
<dbReference type="EMBL" id="JADFFL010000009">
    <property type="protein sequence ID" value="MBE9664132.1"/>
    <property type="molecule type" value="Genomic_DNA"/>
</dbReference>
<keyword evidence="1" id="KW-0449">Lipoprotein</keyword>
<organism evidence="1 2">
    <name type="scientific">Mucilaginibacter myungsuensis</name>
    <dbReference type="NCBI Taxonomy" id="649104"/>
    <lineage>
        <taxon>Bacteria</taxon>
        <taxon>Pseudomonadati</taxon>
        <taxon>Bacteroidota</taxon>
        <taxon>Sphingobacteriia</taxon>
        <taxon>Sphingobacteriales</taxon>
        <taxon>Sphingobacteriaceae</taxon>
        <taxon>Mucilaginibacter</taxon>
    </lineage>
</organism>
<dbReference type="RefSeq" id="WP_194113373.1">
    <property type="nucleotide sequence ID" value="NZ_JADFFL010000009.1"/>
</dbReference>
<keyword evidence="2" id="KW-1185">Reference proteome</keyword>
<reference evidence="1" key="1">
    <citation type="submission" date="2020-10" db="EMBL/GenBank/DDBJ databases">
        <title>Mucilaginibacter mali sp. nov., isolated from rhizosphere soil of apple orchard.</title>
        <authorList>
            <person name="Lee J.-S."/>
            <person name="Kim H.S."/>
            <person name="Kim J.-S."/>
        </authorList>
    </citation>
    <scope>NUCLEOTIDE SEQUENCE</scope>
    <source>
        <strain evidence="1">KCTC 22746</strain>
    </source>
</reference>
<proteinExistence type="predicted"/>
<evidence type="ECO:0000313" key="2">
    <source>
        <dbReference type="Proteomes" id="UP000622475"/>
    </source>
</evidence>
<sequence>MKNIFKTLAIVGLVAASTTSCKKYLDVNTNPNQLTSASPDIILPQALAGTAAMSNTFNATYGSTAAGFMANGGGVSGFGDVITFNYSSGYATGLWSGTYDNLQDYQYVLNQTQPTGNSRYLNAIARTMKAFAYLRLVDAYGDVPYSQALKGTANLLPAYDKAEDVYKACITELNTAITSFKVESDATTINTASGPLGSIDITKYSPVTGTGGPGSSLSGTGLNMTNWVKFANTIKLRALIRIQKVSSLASFFATEKAALENNFTAADVLINPGYIQQSGKQNPLFNSWAYNFTGQNSQTSYIPASFVTGFYNGQKLTDDGRGRIIYRTYTIQSQLGSNASGTPINPAGGQWYTGPLPSAPANTPVSQLFGLGVMKGYDQGQPILLAAESFFLQAEAAMIGLIPGTSSTLFDQGVTASFAYLDKDHLMNISTTRNPVTEVATYKAANAASYLVNYNLATSDDQRLEAIITQKYIALNMLNCDEAWNEYRRTQYPRSIANGNPFTYMGAATVSNLSPRADRLAGRVLYPSSEYNFNSANVPVINTFTSLVFWDSRPR</sequence>
<protein>
    <submittedName>
        <fullName evidence="1">SusD/RagB family nutrient-binding outer membrane lipoprotein</fullName>
    </submittedName>
</protein>
<dbReference type="InterPro" id="IPR011990">
    <property type="entry name" value="TPR-like_helical_dom_sf"/>
</dbReference>
<dbReference type="InterPro" id="IPR024302">
    <property type="entry name" value="SusD-like"/>
</dbReference>